<protein>
    <submittedName>
        <fullName evidence="2">Uncharacterized protein</fullName>
    </submittedName>
</protein>
<dbReference type="OrthoDB" id="2803094at2759"/>
<accession>A0A4S4M520</accession>
<feature type="compositionally biased region" description="Low complexity" evidence="1">
    <location>
        <begin position="24"/>
        <end position="34"/>
    </location>
</feature>
<reference evidence="2 3" key="1">
    <citation type="submission" date="2019-02" db="EMBL/GenBank/DDBJ databases">
        <title>Genome sequencing of the rare red list fungi Antrodiella citrinella (Flaviporus citrinellus).</title>
        <authorList>
            <person name="Buettner E."/>
            <person name="Kellner H."/>
        </authorList>
    </citation>
    <scope>NUCLEOTIDE SEQUENCE [LARGE SCALE GENOMIC DNA]</scope>
    <source>
        <strain evidence="2 3">DSM 108506</strain>
    </source>
</reference>
<keyword evidence="3" id="KW-1185">Reference proteome</keyword>
<evidence type="ECO:0000313" key="2">
    <source>
        <dbReference type="EMBL" id="THH19707.1"/>
    </source>
</evidence>
<dbReference type="Proteomes" id="UP000308730">
    <property type="component" value="Unassembled WGS sequence"/>
</dbReference>
<feature type="compositionally biased region" description="Low complexity" evidence="1">
    <location>
        <begin position="399"/>
        <end position="411"/>
    </location>
</feature>
<proteinExistence type="predicted"/>
<sequence length="451" mass="50652">MIPRRSARQAASGSPSLPSPRSSPAPRTSSVPRSVPLLRSTIAACLSLGLGDGPEKPPQMLNADVASSTRDLTKTEQFYNPSETLQWVASCHRLVPLAKEEVQSHPRFRRFFQREFDPGNKDDADLLHALHASRTRSGLPRLIHSEVDTTSHINDRLVHPAVFAIQCMLQEETPDVPLEGSALPYVSSCSGKRGAGVPDAILNYKDDVQGLGEWKTANAMPPKTFKLVMEFLQALELSDLEVPVRFWWGKMRSESPSHEVAFRKLLCQIWGQLLSRKKATVTFLSSFDTTIFFFRHPEEPNYLLISQPISYECISVMDFVAMFALCMGITKLKSKDLPRINRSNWECLKDYYSLHPQSYSGLDGRRGALSMILQQHRQSMNKDAAEVADRKRKRPEIASTTPSKKPSISTKTKYKDDEEDESETPRAPARQGQTIARRGKPIAFDLRASLE</sequence>
<organism evidence="2 3">
    <name type="scientific">Antrodiella citrinella</name>
    <dbReference type="NCBI Taxonomy" id="2447956"/>
    <lineage>
        <taxon>Eukaryota</taxon>
        <taxon>Fungi</taxon>
        <taxon>Dikarya</taxon>
        <taxon>Basidiomycota</taxon>
        <taxon>Agaricomycotina</taxon>
        <taxon>Agaricomycetes</taxon>
        <taxon>Polyporales</taxon>
        <taxon>Steccherinaceae</taxon>
        <taxon>Antrodiella</taxon>
    </lineage>
</organism>
<gene>
    <name evidence="2" type="ORF">EUX98_g8719</name>
</gene>
<evidence type="ECO:0000313" key="3">
    <source>
        <dbReference type="Proteomes" id="UP000308730"/>
    </source>
</evidence>
<feature type="region of interest" description="Disordered" evidence="1">
    <location>
        <begin position="380"/>
        <end position="451"/>
    </location>
</feature>
<dbReference type="AlphaFoldDB" id="A0A4S4M520"/>
<dbReference type="EMBL" id="SGPM01000524">
    <property type="protein sequence ID" value="THH19707.1"/>
    <property type="molecule type" value="Genomic_DNA"/>
</dbReference>
<feature type="region of interest" description="Disordered" evidence="1">
    <location>
        <begin position="1"/>
        <end position="34"/>
    </location>
</feature>
<evidence type="ECO:0000256" key="1">
    <source>
        <dbReference type="SAM" id="MobiDB-lite"/>
    </source>
</evidence>
<comment type="caution">
    <text evidence="2">The sequence shown here is derived from an EMBL/GenBank/DDBJ whole genome shotgun (WGS) entry which is preliminary data.</text>
</comment>
<name>A0A4S4M520_9APHY</name>